<dbReference type="EMBL" id="FUEZ01000004">
    <property type="protein sequence ID" value="SPM42445.1"/>
    <property type="molecule type" value="Genomic_DNA"/>
</dbReference>
<keyword evidence="2" id="KW-1185">Reference proteome</keyword>
<name>A0A2U3PFI0_9MYCO</name>
<sequence>MAHRASPAFIDLSALLSSVSDQALLADPALRALMGDYLCHQIYLADWHARQPARRHGEFKDWIIEGRALFDGLDALKAIAYSYLRQD</sequence>
<dbReference type="Proteomes" id="UP000240424">
    <property type="component" value="Unassembled WGS sequence"/>
</dbReference>
<dbReference type="AlphaFoldDB" id="A0A2U3PFI0"/>
<dbReference type="STRING" id="1841861.GCA_900157365_02985"/>
<proteinExistence type="predicted"/>
<organism evidence="1 2">
    <name type="scientific">Mycobacterium numidiamassiliense</name>
    <dbReference type="NCBI Taxonomy" id="1841861"/>
    <lineage>
        <taxon>Bacteria</taxon>
        <taxon>Bacillati</taxon>
        <taxon>Actinomycetota</taxon>
        <taxon>Actinomycetes</taxon>
        <taxon>Mycobacteriales</taxon>
        <taxon>Mycobacteriaceae</taxon>
        <taxon>Mycobacterium</taxon>
    </lineage>
</organism>
<dbReference type="RefSeq" id="WP_165691549.1">
    <property type="nucleotide sequence ID" value="NZ_FUEZ01000004.1"/>
</dbReference>
<reference evidence="1 2" key="1">
    <citation type="submission" date="2017-01" db="EMBL/GenBank/DDBJ databases">
        <authorList>
            <consortium name="Urmite Genomes"/>
        </authorList>
    </citation>
    <scope>NUCLEOTIDE SEQUENCE [LARGE SCALE GENOMIC DNA]</scope>
    <source>
        <strain evidence="1 2">AB215</strain>
    </source>
</reference>
<gene>
    <name evidence="1" type="ORF">MNAB215_4665</name>
</gene>
<evidence type="ECO:0000313" key="2">
    <source>
        <dbReference type="Proteomes" id="UP000240424"/>
    </source>
</evidence>
<accession>A0A2U3PFI0</accession>
<evidence type="ECO:0000313" key="1">
    <source>
        <dbReference type="EMBL" id="SPM42445.1"/>
    </source>
</evidence>
<protein>
    <submittedName>
        <fullName evidence="1">Mycobacterium numidiamassiliense ORFan</fullName>
    </submittedName>
</protein>